<dbReference type="PANTHER" id="PTHR45734:SF5">
    <property type="entry name" value="TENSIN-3"/>
    <property type="match status" value="1"/>
</dbReference>
<feature type="region of interest" description="Disordered" evidence="9">
    <location>
        <begin position="864"/>
        <end position="930"/>
    </location>
</feature>
<sequence length="1281" mass="139859">MEEGYELDLTYITERIIAVSFPAGCSEETYLHNLQEVTRMLKSKHGDNYLVLNLSEKRYDLAKLNPKIMDIGWPDLHAPLLDKVCTICKAMESWLDNDPQHVVVIHCRGGKGRIGVVISSYMHFTNVSASADQALDRFAMKKFFDDKVSALMQPSQRRYVQFLSGLLSGSVKMNATPLFLHYVILHGIPNLDAGGACRPFLKLYQAMQPLYTSGIYSIGSENQSRICIAIDPAQLLKGDIMVSYLILISECSETALLGNILLKSYPLFSDDRFPDYSKVELVFSGTPEKIQGCEHLQNDHGVIVDYNTSDPLIRWDSYENMSPDGEVLHTQGPIDGSLYAKVRKKSSSDSNIPGVAQGVHVTGSPDHSDHTLSVSSDSGHSTASIRTDKTEERLVPGVKQGLSPQEKAELDRLLSGFGLEDSVSTTKDMTDAQSKYSATHHIVPAQVHMNEVTKMKDRETDILDDEMPNHDLHSVDSIGTLSSSEGQHSTHLGNFSCHKSSQNSLLSDGFGSNAGEEHQNAFAADLGIGVDSLYERSFGSTEPKSTEQFQQNPSASPHSQAYGPNNYSTQTWVRQQQMVTAHQYGFAPENEIRVGIHNTVENLGSVQSQSQVPGAPTRGSSSRDAVQRGLGSMLGAAEAEEHTSADSFESRPMPQRNTNGLDLGQNAGDLPASPTLDIDQSIEQLNRLILELDPTFEPIPTRINTLTSLDAHMEELNSSSDFHDEVCFNSPNRKKKFLNQLACLFSATGMQDDDATGKRLRKLSVGQYDSDVPGEPSYNRCGWMKSPATHQSVIPRSPVAVGKTKEMVVVHYQDEIDGAIFSTIKNGNEAVTFTSAFCLSPEMTYVKRSAAHLSCTEPFLVKTTTTPPPINQPPPYTPLSPPTHPGSCAGRSLSAPGPAGSGAARGRGGVSWAGEGGNESNANRPPGPLRWRGWEHARSLRPAAAASTVALKWEEELRLLAEPIMCNGYLGRQMPSLQMSSPSSFLPPLCILTMMSCGLEYLSVCIYFVFFAAESQSYTEAINLSMVMSDSTVGANSSLLRANMQTDPSFQRCSASSFQHHHGGNLHAQPPLPEKKRSSEGERSFASVSPSSSGFSSPHSGSTISIPFPNVLPDFSKMLSPSPVPENTADKHVTVKFVQDTSKFWYKPDISREQAIAVLKEKEPGSFIVRDSHSFRGAYGLAMKVATPPPSVLQLKKVGDLSNELVRHFLIECTQKGVRLKGCPNEPYFGNLTALVYQHSITPLALPCKLLIPDRDPLEEIAETSPQTAANSAAELLKQGA</sequence>
<dbReference type="PANTHER" id="PTHR45734">
    <property type="entry name" value="TENSIN"/>
    <property type="match status" value="1"/>
</dbReference>
<dbReference type="Pfam" id="PF22785">
    <property type="entry name" value="Tc-R-P"/>
    <property type="match status" value="1"/>
</dbReference>
<feature type="domain" description="C2 tensin-type" evidence="13">
    <location>
        <begin position="175"/>
        <end position="334"/>
    </location>
</feature>
<feature type="compositionally biased region" description="Gly residues" evidence="9">
    <location>
        <begin position="899"/>
        <end position="917"/>
    </location>
</feature>
<evidence type="ECO:0000256" key="7">
    <source>
        <dbReference type="ARBA" id="ARBA00023273"/>
    </source>
</evidence>
<comment type="similarity">
    <text evidence="3">Belongs to the PTEN phosphatase protein family.</text>
</comment>
<dbReference type="InterPro" id="IPR029023">
    <property type="entry name" value="Tensin_phosphatase"/>
</dbReference>
<dbReference type="InterPro" id="IPR003595">
    <property type="entry name" value="Tyr_Pase_cat"/>
</dbReference>
<keyword evidence="6 8" id="KW-0727">SH2 domain</keyword>
<feature type="compositionally biased region" description="Polar residues" evidence="9">
    <location>
        <begin position="605"/>
        <end position="624"/>
    </location>
</feature>
<feature type="domain" description="Phosphatase tensin-type" evidence="12">
    <location>
        <begin position="1"/>
        <end position="170"/>
    </location>
</feature>
<dbReference type="SUPFAM" id="SSF55550">
    <property type="entry name" value="SH2 domain"/>
    <property type="match status" value="1"/>
</dbReference>
<evidence type="ECO:0000313" key="15">
    <source>
        <dbReference type="Proteomes" id="UP000547721"/>
    </source>
</evidence>
<dbReference type="InterPro" id="IPR035012">
    <property type="entry name" value="Tensin-like_SH2"/>
</dbReference>
<keyword evidence="7" id="KW-0966">Cell projection</keyword>
<keyword evidence="15" id="KW-1185">Reference proteome</keyword>
<dbReference type="Gene3D" id="3.30.505.10">
    <property type="entry name" value="SH2 domain"/>
    <property type="match status" value="1"/>
</dbReference>
<name>A0A7K8MPC6_9CORV</name>
<dbReference type="Proteomes" id="UP000547721">
    <property type="component" value="Unassembled WGS sequence"/>
</dbReference>
<feature type="compositionally biased region" description="Pro residues" evidence="9">
    <location>
        <begin position="866"/>
        <end position="884"/>
    </location>
</feature>
<keyword evidence="5" id="KW-0965">Cell junction</keyword>
<dbReference type="SUPFAM" id="SSF52799">
    <property type="entry name" value="(Phosphotyrosine protein) phosphatases II"/>
    <property type="match status" value="1"/>
</dbReference>
<dbReference type="InterPro" id="IPR000387">
    <property type="entry name" value="Tyr_Pase_dom"/>
</dbReference>
<dbReference type="SMART" id="SM01326">
    <property type="entry name" value="PTEN_C2"/>
    <property type="match status" value="1"/>
</dbReference>
<dbReference type="Gene3D" id="3.90.190.10">
    <property type="entry name" value="Protein tyrosine phosphatase superfamily"/>
    <property type="match status" value="1"/>
</dbReference>
<evidence type="ECO:0000256" key="3">
    <source>
        <dbReference type="ARBA" id="ARBA00007881"/>
    </source>
</evidence>
<dbReference type="Gene3D" id="2.60.40.1110">
    <property type="match status" value="1"/>
</dbReference>
<evidence type="ECO:0000256" key="2">
    <source>
        <dbReference type="ARBA" id="ARBA00004316"/>
    </source>
</evidence>
<dbReference type="PROSITE" id="PS50056">
    <property type="entry name" value="TYR_PHOSPHATASE_2"/>
    <property type="match status" value="1"/>
</dbReference>
<dbReference type="InterPro" id="IPR000980">
    <property type="entry name" value="SH2"/>
</dbReference>
<comment type="subcellular location">
    <subcellularLocation>
        <location evidence="1">Cell junction</location>
        <location evidence="1">Focal adhesion</location>
    </subcellularLocation>
    <subcellularLocation>
        <location evidence="2">Cell projection</location>
    </subcellularLocation>
</comment>
<evidence type="ECO:0000256" key="5">
    <source>
        <dbReference type="ARBA" id="ARBA00022949"/>
    </source>
</evidence>
<feature type="compositionally biased region" description="Low complexity" evidence="9">
    <location>
        <begin position="1084"/>
        <end position="1101"/>
    </location>
</feature>
<evidence type="ECO:0000259" key="11">
    <source>
        <dbReference type="PROSITE" id="PS50056"/>
    </source>
</evidence>
<dbReference type="InterPro" id="IPR029021">
    <property type="entry name" value="Prot-tyrosine_phosphatase-like"/>
</dbReference>
<evidence type="ECO:0000259" key="12">
    <source>
        <dbReference type="PROSITE" id="PS51181"/>
    </source>
</evidence>
<feature type="region of interest" description="Disordered" evidence="9">
    <location>
        <begin position="605"/>
        <end position="675"/>
    </location>
</feature>
<evidence type="ECO:0000259" key="10">
    <source>
        <dbReference type="PROSITE" id="PS50001"/>
    </source>
</evidence>
<feature type="domain" description="SH2" evidence="10">
    <location>
        <begin position="1145"/>
        <end position="1254"/>
    </location>
</feature>
<dbReference type="Pfam" id="PF00017">
    <property type="entry name" value="SH2"/>
    <property type="match status" value="1"/>
</dbReference>
<protein>
    <submittedName>
        <fullName evidence="14">TENS3 protein</fullName>
    </submittedName>
</protein>
<dbReference type="SMART" id="SM00404">
    <property type="entry name" value="PTPc_motif"/>
    <property type="match status" value="1"/>
</dbReference>
<dbReference type="InterPro" id="IPR014020">
    <property type="entry name" value="Tensin_C2-dom"/>
</dbReference>
<dbReference type="FunFam" id="3.90.190.10:FF:000010">
    <property type="entry name" value="tensin-1 isoform X2"/>
    <property type="match status" value="1"/>
</dbReference>
<accession>A0A7K8MPC6</accession>
<evidence type="ECO:0000256" key="1">
    <source>
        <dbReference type="ARBA" id="ARBA00004246"/>
    </source>
</evidence>
<organism evidence="14 15">
    <name type="scientific">Ptilorrhoa leucosticta</name>
    <dbReference type="NCBI Taxonomy" id="449384"/>
    <lineage>
        <taxon>Eukaryota</taxon>
        <taxon>Metazoa</taxon>
        <taxon>Chordata</taxon>
        <taxon>Craniata</taxon>
        <taxon>Vertebrata</taxon>
        <taxon>Euteleostomi</taxon>
        <taxon>Archelosauria</taxon>
        <taxon>Archosauria</taxon>
        <taxon>Dinosauria</taxon>
        <taxon>Saurischia</taxon>
        <taxon>Theropoda</taxon>
        <taxon>Coelurosauria</taxon>
        <taxon>Aves</taxon>
        <taxon>Neognathae</taxon>
        <taxon>Neoaves</taxon>
        <taxon>Telluraves</taxon>
        <taxon>Australaves</taxon>
        <taxon>Passeriformes</taxon>
        <taxon>Corvoidea</taxon>
        <taxon>Cinclosomatidae</taxon>
        <taxon>Ptilorrhoa</taxon>
    </lineage>
</organism>
<reference evidence="14 15" key="1">
    <citation type="submission" date="2019-09" db="EMBL/GenBank/DDBJ databases">
        <title>Bird 10,000 Genomes (B10K) Project - Family phase.</title>
        <authorList>
            <person name="Zhang G."/>
        </authorList>
    </citation>
    <scope>NUCLEOTIDE SEQUENCE [LARGE SCALE GENOMIC DNA]</scope>
    <source>
        <strain evidence="14">B10K-CU-031-17</strain>
        <tissue evidence="14">Muscle</tissue>
    </source>
</reference>
<dbReference type="InterPro" id="IPR036860">
    <property type="entry name" value="SH2_dom_sf"/>
</dbReference>
<dbReference type="SUPFAM" id="SSF49562">
    <property type="entry name" value="C2 domain (Calcium/lipid-binding domain, CaLB)"/>
    <property type="match status" value="1"/>
</dbReference>
<gene>
    <name evidence="14" type="primary">Tns3</name>
    <name evidence="14" type="ORF">PTILEU_R06917</name>
</gene>
<dbReference type="CDD" id="cd14561">
    <property type="entry name" value="PTP_tensin-3"/>
    <property type="match status" value="1"/>
</dbReference>
<feature type="region of interest" description="Disordered" evidence="9">
    <location>
        <begin position="538"/>
        <end position="566"/>
    </location>
</feature>
<comment type="caution">
    <text evidence="14">The sequence shown here is derived from an EMBL/GenBank/DDBJ whole genome shotgun (WGS) entry which is preliminary data.</text>
</comment>
<dbReference type="Pfam" id="PF10409">
    <property type="entry name" value="PTEN_C2"/>
    <property type="match status" value="1"/>
</dbReference>
<evidence type="ECO:0000256" key="9">
    <source>
        <dbReference type="SAM" id="MobiDB-lite"/>
    </source>
</evidence>
<evidence type="ECO:0000256" key="8">
    <source>
        <dbReference type="PROSITE-ProRule" id="PRU00191"/>
    </source>
</evidence>
<dbReference type="PROSITE" id="PS51181">
    <property type="entry name" value="PPASE_TENSIN"/>
    <property type="match status" value="1"/>
</dbReference>
<dbReference type="GO" id="GO:0042995">
    <property type="term" value="C:cell projection"/>
    <property type="evidence" value="ECO:0007669"/>
    <property type="project" value="UniProtKB-SubCell"/>
</dbReference>
<proteinExistence type="inferred from homology"/>
<dbReference type="PROSITE" id="PS50001">
    <property type="entry name" value="SH2"/>
    <property type="match status" value="1"/>
</dbReference>
<dbReference type="SMART" id="SM00252">
    <property type="entry name" value="SH2"/>
    <property type="match status" value="1"/>
</dbReference>
<feature type="compositionally biased region" description="Polar residues" evidence="9">
    <location>
        <begin position="371"/>
        <end position="385"/>
    </location>
</feature>
<feature type="region of interest" description="Disordered" evidence="9">
    <location>
        <begin position="1054"/>
        <end position="1101"/>
    </location>
</feature>
<feature type="compositionally biased region" description="Low complexity" evidence="9">
    <location>
        <begin position="889"/>
        <end position="898"/>
    </location>
</feature>
<feature type="domain" description="Tyrosine specific protein phosphatases" evidence="11">
    <location>
        <begin position="78"/>
        <end position="159"/>
    </location>
</feature>
<feature type="non-terminal residue" evidence="14">
    <location>
        <position position="1"/>
    </location>
</feature>
<dbReference type="PROSITE" id="PS51182">
    <property type="entry name" value="C2_TENSIN"/>
    <property type="match status" value="1"/>
</dbReference>
<evidence type="ECO:0000259" key="13">
    <source>
        <dbReference type="PROSITE" id="PS51182"/>
    </source>
</evidence>
<dbReference type="FunFam" id="3.30.505.10:FF:000002">
    <property type="entry name" value="Tensin 1"/>
    <property type="match status" value="1"/>
</dbReference>
<feature type="compositionally biased region" description="Basic and acidic residues" evidence="9">
    <location>
        <begin position="1073"/>
        <end position="1083"/>
    </location>
</feature>
<dbReference type="InterPro" id="IPR035892">
    <property type="entry name" value="C2_domain_sf"/>
</dbReference>
<evidence type="ECO:0000256" key="6">
    <source>
        <dbReference type="ARBA" id="ARBA00022999"/>
    </source>
</evidence>
<feature type="region of interest" description="Disordered" evidence="9">
    <location>
        <begin position="347"/>
        <end position="389"/>
    </location>
</feature>
<dbReference type="InterPro" id="IPR051484">
    <property type="entry name" value="Tensin_PTEN_phosphatase"/>
</dbReference>
<feature type="non-terminal residue" evidence="14">
    <location>
        <position position="1281"/>
    </location>
</feature>
<evidence type="ECO:0000313" key="14">
    <source>
        <dbReference type="EMBL" id="NXE41575.1"/>
    </source>
</evidence>
<dbReference type="EMBL" id="VWYY01001194">
    <property type="protein sequence ID" value="NXE41575.1"/>
    <property type="molecule type" value="Genomic_DNA"/>
</dbReference>
<evidence type="ECO:0000256" key="4">
    <source>
        <dbReference type="ARBA" id="ARBA00022553"/>
    </source>
</evidence>
<keyword evidence="4" id="KW-0597">Phosphoprotein</keyword>
<dbReference type="GO" id="GO:0005925">
    <property type="term" value="C:focal adhesion"/>
    <property type="evidence" value="ECO:0007669"/>
    <property type="project" value="UniProtKB-SubCell"/>
</dbReference>
<dbReference type="CDD" id="cd09927">
    <property type="entry name" value="SH2_Tensin_like"/>
    <property type="match status" value="1"/>
</dbReference>